<dbReference type="GO" id="GO:0008941">
    <property type="term" value="F:nitric oxide dioxygenase NAD(P)H activity"/>
    <property type="evidence" value="ECO:0007669"/>
    <property type="project" value="UniProtKB-UniRule"/>
</dbReference>
<keyword evidence="5 17" id="KW-0349">Heme</keyword>
<dbReference type="InterPro" id="IPR001433">
    <property type="entry name" value="OxRdtase_FAD/NAD-bd"/>
</dbReference>
<feature type="binding site" description="proximal binding residue" evidence="17">
    <location>
        <position position="85"/>
    </location>
    <ligand>
        <name>heme b</name>
        <dbReference type="ChEBI" id="CHEBI:60344"/>
    </ligand>
    <ligandPart>
        <name>Fe</name>
        <dbReference type="ChEBI" id="CHEBI:18248"/>
    </ligandPart>
</feature>
<dbReference type="EC" id="1.14.12.17" evidence="17"/>
<dbReference type="InterPro" id="IPR017938">
    <property type="entry name" value="Riboflavin_synthase-like_b-brl"/>
</dbReference>
<proteinExistence type="inferred from homology"/>
<feature type="site" description="Influences the redox potential of the prosthetic heme and FAD groups" evidence="17">
    <location>
        <position position="387"/>
    </location>
</feature>
<evidence type="ECO:0000256" key="3">
    <source>
        <dbReference type="ARBA" id="ARBA00022448"/>
    </source>
</evidence>
<evidence type="ECO:0000256" key="16">
    <source>
        <dbReference type="ARBA" id="ARBA00049433"/>
    </source>
</evidence>
<dbReference type="Gene3D" id="3.40.50.80">
    <property type="entry name" value="Nucleotide-binding domain of ferredoxin-NADP reductase (FNR) module"/>
    <property type="match status" value="1"/>
</dbReference>
<organism evidence="20 21">
    <name type="scientific">Veronia nyctiphanis</name>
    <dbReference type="NCBI Taxonomy" id="1278244"/>
    <lineage>
        <taxon>Bacteria</taxon>
        <taxon>Pseudomonadati</taxon>
        <taxon>Pseudomonadota</taxon>
        <taxon>Gammaproteobacteria</taxon>
        <taxon>Vibrionales</taxon>
        <taxon>Vibrionaceae</taxon>
        <taxon>Veronia</taxon>
    </lineage>
</organism>
<feature type="binding site" evidence="17">
    <location>
        <position position="188"/>
    </location>
    <ligand>
        <name>FAD</name>
        <dbReference type="ChEBI" id="CHEBI:57692"/>
    </ligand>
</feature>
<dbReference type="GO" id="GO:0046210">
    <property type="term" value="P:nitric oxide catabolic process"/>
    <property type="evidence" value="ECO:0007669"/>
    <property type="project" value="TreeGrafter"/>
</dbReference>
<comment type="caution">
    <text evidence="20">The sequence shown here is derived from an EMBL/GenBank/DDBJ whole genome shotgun (WGS) entry which is preliminary data.</text>
</comment>
<keyword evidence="21" id="KW-1185">Reference proteome</keyword>
<keyword evidence="7 17" id="KW-0285">Flavoprotein</keyword>
<accession>A0A4Q0YRU5</accession>
<feature type="binding site" evidence="17">
    <location>
        <begin position="268"/>
        <end position="273"/>
    </location>
    <ligand>
        <name>NADP(+)</name>
        <dbReference type="ChEBI" id="CHEBI:58349"/>
    </ligand>
</feature>
<dbReference type="Gene3D" id="1.10.490.10">
    <property type="entry name" value="Globins"/>
    <property type="match status" value="1"/>
</dbReference>
<evidence type="ECO:0000256" key="15">
    <source>
        <dbReference type="ARBA" id="ARBA00048649"/>
    </source>
</evidence>
<comment type="function">
    <text evidence="14 17">Is involved in NO detoxification in an aerobic process, termed nitric oxide dioxygenase (NOD) reaction that utilizes O(2) and NAD(P)H to convert NO to nitrate, which protects the bacterium from various noxious nitrogen compounds. Therefore, plays a central role in the inducible response to nitrosative stress.</text>
</comment>
<dbReference type="PANTHER" id="PTHR43396:SF3">
    <property type="entry name" value="FLAVOHEMOPROTEIN"/>
    <property type="match status" value="1"/>
</dbReference>
<dbReference type="PROSITE" id="PS51384">
    <property type="entry name" value="FAD_FR"/>
    <property type="match status" value="1"/>
</dbReference>
<evidence type="ECO:0000256" key="4">
    <source>
        <dbReference type="ARBA" id="ARBA00022575"/>
    </source>
</evidence>
<comment type="cofactor">
    <cofactor evidence="17">
        <name>FAD</name>
        <dbReference type="ChEBI" id="CHEBI:57692"/>
    </cofactor>
    <text evidence="17">Binds 1 FAD per subunit.</text>
</comment>
<dbReference type="InterPro" id="IPR039261">
    <property type="entry name" value="FNR_nucleotide-bd"/>
</dbReference>
<protein>
    <recommendedName>
        <fullName evidence="17">Flavohemoprotein</fullName>
    </recommendedName>
    <alternativeName>
        <fullName evidence="17">Flavohemoglobin</fullName>
    </alternativeName>
    <alternativeName>
        <fullName evidence="17">Hemoglobin-like protein</fullName>
    </alternativeName>
    <alternativeName>
        <fullName evidence="17">Nitric oxide dioxygenase</fullName>
        <shortName evidence="17">NO oxygenase</shortName>
        <shortName evidence="17">NOD</shortName>
        <ecNumber evidence="17">1.14.12.17</ecNumber>
    </alternativeName>
</protein>
<dbReference type="Pfam" id="PF00970">
    <property type="entry name" value="FAD_binding_6"/>
    <property type="match status" value="1"/>
</dbReference>
<feature type="active site" description="Charge relay system" evidence="17">
    <location>
        <position position="135"/>
    </location>
</feature>
<evidence type="ECO:0000313" key="20">
    <source>
        <dbReference type="EMBL" id="RXJ73373.1"/>
    </source>
</evidence>
<dbReference type="GO" id="GO:0046872">
    <property type="term" value="F:metal ion binding"/>
    <property type="evidence" value="ECO:0007669"/>
    <property type="project" value="UniProtKB-KW"/>
</dbReference>
<evidence type="ECO:0000259" key="18">
    <source>
        <dbReference type="PROSITE" id="PS01033"/>
    </source>
</evidence>
<comment type="similarity">
    <text evidence="1 17">In the C-terminal section; belongs to the flavoprotein pyridine nucleotide cytochrome reductase family.</text>
</comment>
<feature type="binding site" evidence="17">
    <location>
        <begin position="204"/>
        <end position="207"/>
    </location>
    <ligand>
        <name>FAD</name>
        <dbReference type="ChEBI" id="CHEBI:57692"/>
    </ligand>
</feature>
<keyword evidence="4 17" id="KW-0216">Detoxification</keyword>
<dbReference type="GO" id="GO:0020037">
    <property type="term" value="F:heme binding"/>
    <property type="evidence" value="ECO:0007669"/>
    <property type="project" value="InterPro"/>
</dbReference>
<dbReference type="SUPFAM" id="SSF46458">
    <property type="entry name" value="Globin-like"/>
    <property type="match status" value="1"/>
</dbReference>
<evidence type="ECO:0000256" key="17">
    <source>
        <dbReference type="HAMAP-Rule" id="MF_01252"/>
    </source>
</evidence>
<feature type="region of interest" description="Reductase" evidence="17">
    <location>
        <begin position="147"/>
        <end position="396"/>
    </location>
</feature>
<comment type="domain">
    <text evidence="17">Consists of two distinct domains; an N-terminal heme-containing oxygen-binding domain and a C-terminal reductase domain with binding sites for FAD and NAD(P)H.</text>
</comment>
<dbReference type="GO" id="GO:0009636">
    <property type="term" value="P:response to toxic substance"/>
    <property type="evidence" value="ECO:0007669"/>
    <property type="project" value="UniProtKB-KW"/>
</dbReference>
<dbReference type="FunFam" id="3.40.50.80:FF:000010">
    <property type="entry name" value="Flavohemoprotein"/>
    <property type="match status" value="1"/>
</dbReference>
<evidence type="ECO:0000256" key="7">
    <source>
        <dbReference type="ARBA" id="ARBA00022630"/>
    </source>
</evidence>
<dbReference type="InterPro" id="IPR009050">
    <property type="entry name" value="Globin-like_sf"/>
</dbReference>
<dbReference type="GO" id="GO:0005344">
    <property type="term" value="F:oxygen carrier activity"/>
    <property type="evidence" value="ECO:0007669"/>
    <property type="project" value="UniProtKB-UniRule"/>
</dbReference>
<dbReference type="InterPro" id="IPR008333">
    <property type="entry name" value="Cbr1-like_FAD-bd_dom"/>
</dbReference>
<evidence type="ECO:0000256" key="9">
    <source>
        <dbReference type="ARBA" id="ARBA00022827"/>
    </source>
</evidence>
<dbReference type="FunFam" id="1.10.490.10:FF:000003">
    <property type="entry name" value="Flavohemoprotein"/>
    <property type="match status" value="1"/>
</dbReference>
<evidence type="ECO:0000256" key="14">
    <source>
        <dbReference type="ARBA" id="ARBA00025094"/>
    </source>
</evidence>
<dbReference type="SUPFAM" id="SSF63380">
    <property type="entry name" value="Riboflavin synthase domain-like"/>
    <property type="match status" value="1"/>
</dbReference>
<dbReference type="Proteomes" id="UP000290287">
    <property type="component" value="Unassembled WGS sequence"/>
</dbReference>
<dbReference type="NCBIfam" id="NF009805">
    <property type="entry name" value="PRK13289.1"/>
    <property type="match status" value="1"/>
</dbReference>
<feature type="site" description="Involved in heme-bound ligand stabilization and O-O bond activation" evidence="17">
    <location>
        <position position="29"/>
    </location>
</feature>
<comment type="catalytic activity">
    <reaction evidence="16 17">
        <text>2 nitric oxide + NADPH + 2 O2 = 2 nitrate + NADP(+) + H(+)</text>
        <dbReference type="Rhea" id="RHEA:19465"/>
        <dbReference type="ChEBI" id="CHEBI:15378"/>
        <dbReference type="ChEBI" id="CHEBI:15379"/>
        <dbReference type="ChEBI" id="CHEBI:16480"/>
        <dbReference type="ChEBI" id="CHEBI:17632"/>
        <dbReference type="ChEBI" id="CHEBI:57783"/>
        <dbReference type="ChEBI" id="CHEBI:58349"/>
        <dbReference type="EC" id="1.14.12.17"/>
    </reaction>
</comment>
<keyword evidence="10 17" id="KW-0521">NADP</keyword>
<dbReference type="PRINTS" id="PR00410">
    <property type="entry name" value="PHEHYDRXLASE"/>
</dbReference>
<evidence type="ECO:0000256" key="10">
    <source>
        <dbReference type="ARBA" id="ARBA00022857"/>
    </source>
</evidence>
<name>A0A4Q0YRU5_9GAMM</name>
<sequence length="396" mass="44188">MLTPKTIEIVKSTAPILAQTGPSLTEYFYERLFAHYPELQNIFNMSNQTNNAQREALFNAVYGYAANIDNIEALLPVVEKIANKHASFNITPEMYDIVGETLLATIDELLSPGQEVLDAWAEAYGFLASVFISREEDIYQEKENAEGGWRGKRAFTVIKKEKQSDLITSFTFAPVDGKPVTAFKPGQYIGITIATPDLEFQEIRQYSLAAAHSPEHYRIAVKRENDGKVSNYLHDNVNVGDTVELTPPHGDFFFNSPATTPVTLISAGVGLTPTLSMLETLSGNHKAEINWLHAAEHSGLHAFAEQTKQLTKQHGEGEHNIWYNTPLLDDLPGEDFDYLGFMDLSRVSHITKDPEQHYYMCGPVGFMQSIASQLTKVGVKAENIHYECFGPHKVLS</sequence>
<feature type="active site" description="Charge relay system" evidence="17">
    <location>
        <position position="95"/>
    </location>
</feature>
<feature type="binding site" evidence="17">
    <location>
        <begin position="388"/>
        <end position="391"/>
    </location>
    <ligand>
        <name>FAD</name>
        <dbReference type="ChEBI" id="CHEBI:57692"/>
    </ligand>
</feature>
<dbReference type="InterPro" id="IPR000971">
    <property type="entry name" value="Globin"/>
</dbReference>
<evidence type="ECO:0000256" key="1">
    <source>
        <dbReference type="ARBA" id="ARBA00006401"/>
    </source>
</evidence>
<comment type="similarity">
    <text evidence="2 17">Belongs to the globin family. Two-domain flavohemoproteins subfamily.</text>
</comment>
<dbReference type="Pfam" id="PF00042">
    <property type="entry name" value="Globin"/>
    <property type="match status" value="1"/>
</dbReference>
<feature type="domain" description="Globin" evidence="18">
    <location>
        <begin position="1"/>
        <end position="136"/>
    </location>
</feature>
<evidence type="ECO:0000256" key="13">
    <source>
        <dbReference type="ARBA" id="ARBA00023027"/>
    </source>
</evidence>
<evidence type="ECO:0000256" key="11">
    <source>
        <dbReference type="ARBA" id="ARBA00023002"/>
    </source>
</evidence>
<evidence type="ECO:0000256" key="12">
    <source>
        <dbReference type="ARBA" id="ARBA00023004"/>
    </source>
</evidence>
<comment type="catalytic activity">
    <reaction evidence="15 17">
        <text>2 nitric oxide + NADH + 2 O2 = 2 nitrate + NAD(+) + H(+)</text>
        <dbReference type="Rhea" id="RHEA:19469"/>
        <dbReference type="ChEBI" id="CHEBI:15378"/>
        <dbReference type="ChEBI" id="CHEBI:15379"/>
        <dbReference type="ChEBI" id="CHEBI:16480"/>
        <dbReference type="ChEBI" id="CHEBI:17632"/>
        <dbReference type="ChEBI" id="CHEBI:57540"/>
        <dbReference type="ChEBI" id="CHEBI:57945"/>
        <dbReference type="EC" id="1.14.12.17"/>
    </reaction>
</comment>
<reference evidence="20 21" key="1">
    <citation type="submission" date="2017-10" db="EMBL/GenBank/DDBJ databases">
        <title>Nyctiphanis sp. nov., isolated from the stomach of the euphausiid Nyctiphanes simplex (Hansen, 1911) in the Gulf of California.</title>
        <authorList>
            <person name="Gomez-Gil B."/>
            <person name="Aguilar-Mendez M."/>
            <person name="Lopez-Cortes A."/>
            <person name="Gomez-Gutierrez J."/>
            <person name="Roque A."/>
            <person name="Lang E."/>
            <person name="Gonzalez-Castillo A."/>
        </authorList>
    </citation>
    <scope>NUCLEOTIDE SEQUENCE [LARGE SCALE GENOMIC DNA]</scope>
    <source>
        <strain evidence="20 21">CAIM 600</strain>
    </source>
</reference>
<keyword evidence="3 17" id="KW-0813">Transport</keyword>
<dbReference type="FunFam" id="2.40.30.10:FF:000034">
    <property type="entry name" value="Flavohemoprotein"/>
    <property type="match status" value="1"/>
</dbReference>
<dbReference type="Gene3D" id="2.40.30.10">
    <property type="entry name" value="Translation factors"/>
    <property type="match status" value="1"/>
</dbReference>
<keyword evidence="9 17" id="KW-0274">FAD</keyword>
<evidence type="ECO:0000256" key="5">
    <source>
        <dbReference type="ARBA" id="ARBA00022617"/>
    </source>
</evidence>
<feature type="site" description="Influences the redox potential of the prosthetic heme and FAD groups" evidence="17">
    <location>
        <position position="84"/>
    </location>
</feature>
<dbReference type="PROSITE" id="PS01033">
    <property type="entry name" value="GLOBIN"/>
    <property type="match status" value="1"/>
</dbReference>
<dbReference type="EMBL" id="PEIB01000010">
    <property type="protein sequence ID" value="RXJ73373.1"/>
    <property type="molecule type" value="Genomic_DNA"/>
</dbReference>
<keyword evidence="11 17" id="KW-0560">Oxidoreductase</keyword>
<dbReference type="InterPro" id="IPR012292">
    <property type="entry name" value="Globin/Proto"/>
</dbReference>
<dbReference type="HAMAP" id="MF_01252">
    <property type="entry name" value="Hmp"/>
    <property type="match status" value="1"/>
</dbReference>
<evidence type="ECO:0000256" key="8">
    <source>
        <dbReference type="ARBA" id="ARBA00022723"/>
    </source>
</evidence>
<dbReference type="OrthoDB" id="9801223at2"/>
<dbReference type="CDD" id="cd06184">
    <property type="entry name" value="flavohem_like_fad_nad_binding"/>
    <property type="match status" value="1"/>
</dbReference>
<evidence type="ECO:0000256" key="6">
    <source>
        <dbReference type="ARBA" id="ARBA00022621"/>
    </source>
</evidence>
<dbReference type="InterPro" id="IPR023950">
    <property type="entry name" value="Hmp"/>
</dbReference>
<gene>
    <name evidence="17" type="primary">hmp</name>
    <name evidence="20" type="ORF">CS022_10405</name>
</gene>
<dbReference type="InterPro" id="IPR017927">
    <property type="entry name" value="FAD-bd_FR_type"/>
</dbReference>
<evidence type="ECO:0000256" key="2">
    <source>
        <dbReference type="ARBA" id="ARBA00008414"/>
    </source>
</evidence>
<evidence type="ECO:0000313" key="21">
    <source>
        <dbReference type="Proteomes" id="UP000290287"/>
    </source>
</evidence>
<dbReference type="GO" id="GO:0071949">
    <property type="term" value="F:FAD binding"/>
    <property type="evidence" value="ECO:0007669"/>
    <property type="project" value="InterPro"/>
</dbReference>
<keyword evidence="12 17" id="KW-0408">Iron</keyword>
<comment type="cofactor">
    <cofactor evidence="17">
        <name>heme b</name>
        <dbReference type="ChEBI" id="CHEBI:60344"/>
    </cofactor>
    <text evidence="17">Binds 1 heme b (iron(II)-protoporphyrin IX) group per subunit.</text>
</comment>
<dbReference type="Pfam" id="PF00175">
    <property type="entry name" value="NAD_binding_1"/>
    <property type="match status" value="1"/>
</dbReference>
<dbReference type="AlphaFoldDB" id="A0A4Q0YRU5"/>
<dbReference type="GO" id="GO:0019825">
    <property type="term" value="F:oxygen binding"/>
    <property type="evidence" value="ECO:0007669"/>
    <property type="project" value="InterPro"/>
</dbReference>
<dbReference type="PANTHER" id="PTHR43396">
    <property type="entry name" value="FLAVOHEMOPROTEIN"/>
    <property type="match status" value="1"/>
</dbReference>
<evidence type="ECO:0000259" key="19">
    <source>
        <dbReference type="PROSITE" id="PS51384"/>
    </source>
</evidence>
<keyword evidence="6 17" id="KW-0561">Oxygen transport</keyword>
<keyword evidence="13 17" id="KW-0520">NAD</keyword>
<dbReference type="GO" id="GO:0071500">
    <property type="term" value="P:cellular response to nitrosative stress"/>
    <property type="evidence" value="ECO:0007669"/>
    <property type="project" value="TreeGrafter"/>
</dbReference>
<keyword evidence="8 17" id="KW-0479">Metal-binding</keyword>
<dbReference type="RefSeq" id="WP_129122210.1">
    <property type="nucleotide sequence ID" value="NZ_PEIB01000010.1"/>
</dbReference>
<feature type="domain" description="FAD-binding FR-type" evidence="19">
    <location>
        <begin position="150"/>
        <end position="255"/>
    </location>
</feature>
<dbReference type="SUPFAM" id="SSF52343">
    <property type="entry name" value="Ferredoxin reductase-like, C-terminal NADP-linked domain"/>
    <property type="match status" value="1"/>
</dbReference>